<reference evidence="2 3" key="1">
    <citation type="submission" date="2016-11" db="EMBL/GenBank/DDBJ databases">
        <title>The macronuclear genome of Stentor coeruleus: a giant cell with tiny introns.</title>
        <authorList>
            <person name="Slabodnick M."/>
            <person name="Ruby J.G."/>
            <person name="Reiff S.B."/>
            <person name="Swart E.C."/>
            <person name="Gosai S."/>
            <person name="Prabakaran S."/>
            <person name="Witkowska E."/>
            <person name="Larue G.E."/>
            <person name="Fisher S."/>
            <person name="Freeman R.M."/>
            <person name="Gunawardena J."/>
            <person name="Chu W."/>
            <person name="Stover N.A."/>
            <person name="Gregory B.D."/>
            <person name="Nowacki M."/>
            <person name="Derisi J."/>
            <person name="Roy S.W."/>
            <person name="Marshall W.F."/>
            <person name="Sood P."/>
        </authorList>
    </citation>
    <scope>NUCLEOTIDE SEQUENCE [LARGE SCALE GENOMIC DNA]</scope>
    <source>
        <strain evidence="2">WM001</strain>
    </source>
</reference>
<dbReference type="Pfam" id="PF13374">
    <property type="entry name" value="TPR_10"/>
    <property type="match status" value="1"/>
</dbReference>
<keyword evidence="3" id="KW-1185">Reference proteome</keyword>
<dbReference type="AlphaFoldDB" id="A0A1R2AM89"/>
<dbReference type="EMBL" id="MPUH01002020">
    <property type="protein sequence ID" value="OMJ65637.1"/>
    <property type="molecule type" value="Genomic_DNA"/>
</dbReference>
<dbReference type="InterPro" id="IPR019734">
    <property type="entry name" value="TPR_rpt"/>
</dbReference>
<dbReference type="InterPro" id="IPR011990">
    <property type="entry name" value="TPR-like_helical_dom_sf"/>
</dbReference>
<proteinExistence type="predicted"/>
<sequence>MSKNELGTAEKIQLALRKSNIMKEKGKLIKAISYMEEALRHSKKINLIQAGLLTQKIASLCNQACLSSTTRVPFLRKAESCLSSYISIATRNKLDLPEKFLREFLITFNNWASFHMSGKNYHMALNYLTRCLQFSENYPMKEPDSYELIAKTYLNISSLYSDLFKYHEALKYAKACLEALQFELKCRPVDCEFEKMMDEEQSKFKDMIGTYVLGFYNIAIAEEGLGKRNEMKEALIKAKEIGGKYLLGDSEIMSMVNKTLSEVENAGQKLYFDNGVEEGEIVKRKNSIKVRLSQINLATRTTDFKIYQNTPQLKHSFSEVKLPGRYYTNSELQHKQLLLEKQQKLNFISADQFFFQEISKAINVKTDMKHLSLRTPNEAKTQARKENSERRVISDLRLRKQYRLPFLDYPTTSISEKIESLKLEELEVLKAQQKKIDSITNSTDCKNLIHQICSKGSRKRHFPAQRLRFNPKFENVSKIDSLDSISSNDKNQTKKEEDKVQMEKRKINFQKTKDEIEEMMEIINEEINFLMSRDSPKLGMQFHSGSMSAKNSDLYKSTLKGSKDNAIRFNIIKESIGNSMKGKKRMIKQRTLSRFYDLVA</sequence>
<gene>
    <name evidence="2" type="ORF">SteCoe_37866</name>
</gene>
<evidence type="ECO:0000313" key="3">
    <source>
        <dbReference type="Proteomes" id="UP000187209"/>
    </source>
</evidence>
<dbReference type="Proteomes" id="UP000187209">
    <property type="component" value="Unassembled WGS sequence"/>
</dbReference>
<dbReference type="OrthoDB" id="303138at2759"/>
<keyword evidence="1" id="KW-0175">Coiled coil</keyword>
<evidence type="ECO:0000313" key="2">
    <source>
        <dbReference type="EMBL" id="OMJ65637.1"/>
    </source>
</evidence>
<comment type="caution">
    <text evidence="2">The sequence shown here is derived from an EMBL/GenBank/DDBJ whole genome shotgun (WGS) entry which is preliminary data.</text>
</comment>
<dbReference type="SUPFAM" id="SSF48452">
    <property type="entry name" value="TPR-like"/>
    <property type="match status" value="1"/>
</dbReference>
<evidence type="ECO:0000256" key="1">
    <source>
        <dbReference type="SAM" id="Coils"/>
    </source>
</evidence>
<protein>
    <submittedName>
        <fullName evidence="2">Uncharacterized protein</fullName>
    </submittedName>
</protein>
<accession>A0A1R2AM89</accession>
<dbReference type="Gene3D" id="1.25.40.10">
    <property type="entry name" value="Tetratricopeptide repeat domain"/>
    <property type="match status" value="1"/>
</dbReference>
<feature type="coiled-coil region" evidence="1">
    <location>
        <begin position="506"/>
        <end position="533"/>
    </location>
</feature>
<dbReference type="SMART" id="SM00028">
    <property type="entry name" value="TPR"/>
    <property type="match status" value="3"/>
</dbReference>
<organism evidence="2 3">
    <name type="scientific">Stentor coeruleus</name>
    <dbReference type="NCBI Taxonomy" id="5963"/>
    <lineage>
        <taxon>Eukaryota</taxon>
        <taxon>Sar</taxon>
        <taxon>Alveolata</taxon>
        <taxon>Ciliophora</taxon>
        <taxon>Postciliodesmatophora</taxon>
        <taxon>Heterotrichea</taxon>
        <taxon>Heterotrichida</taxon>
        <taxon>Stentoridae</taxon>
        <taxon>Stentor</taxon>
    </lineage>
</organism>
<name>A0A1R2AM89_9CILI</name>